<keyword evidence="2" id="KW-1185">Reference proteome</keyword>
<keyword evidence="1" id="KW-0238">DNA-binding</keyword>
<name>A0ABR6YVC4_9FIRM</name>
<proteinExistence type="predicted"/>
<reference evidence="1 2" key="1">
    <citation type="journal article" date="2020" name="mSystems">
        <title>Defining Genomic and Predicted Metabolic Features of the Acetobacterium Genus.</title>
        <authorList>
            <person name="Ross D.E."/>
            <person name="Marshall C.W."/>
            <person name="Gulliver D."/>
            <person name="May H.D."/>
            <person name="Norman R.S."/>
        </authorList>
    </citation>
    <scope>NUCLEOTIDE SEQUENCE [LARGE SCALE GENOMIC DNA]</scope>
    <source>
        <strain evidence="1 2">DSM 4132</strain>
    </source>
</reference>
<organism evidence="1 2">
    <name type="scientific">Acetobacterium malicum</name>
    <dbReference type="NCBI Taxonomy" id="52692"/>
    <lineage>
        <taxon>Bacteria</taxon>
        <taxon>Bacillati</taxon>
        <taxon>Bacillota</taxon>
        <taxon>Clostridia</taxon>
        <taxon>Eubacteriales</taxon>
        <taxon>Eubacteriaceae</taxon>
        <taxon>Acetobacterium</taxon>
    </lineage>
</organism>
<gene>
    <name evidence="1" type="ORF">GH811_05895</name>
</gene>
<comment type="caution">
    <text evidence="1">The sequence shown here is derived from an EMBL/GenBank/DDBJ whole genome shotgun (WGS) entry which is preliminary data.</text>
</comment>
<dbReference type="RefSeq" id="WP_186893691.1">
    <property type="nucleotide sequence ID" value="NZ_WJBE01000004.1"/>
</dbReference>
<dbReference type="GO" id="GO:0003677">
    <property type="term" value="F:DNA binding"/>
    <property type="evidence" value="ECO:0007669"/>
    <property type="project" value="UniProtKB-KW"/>
</dbReference>
<evidence type="ECO:0000313" key="2">
    <source>
        <dbReference type="Proteomes" id="UP000622405"/>
    </source>
</evidence>
<evidence type="ECO:0000313" key="1">
    <source>
        <dbReference type="EMBL" id="MBC3899147.1"/>
    </source>
</evidence>
<sequence length="94" mass="10682">MAVLLPLRFRILHLMSTKDTGVTSTEIMQELGSDYGKEKQFKKKAMEGHLISMRALGLIEVETVSIDEKDELITSYKISEFGTGRLKFLPQAYK</sequence>
<dbReference type="Proteomes" id="UP000622405">
    <property type="component" value="Unassembled WGS sequence"/>
</dbReference>
<protein>
    <submittedName>
        <fullName evidence="1">DNA-binding protein</fullName>
    </submittedName>
</protein>
<accession>A0ABR6YVC4</accession>
<dbReference type="EMBL" id="WJBE01000004">
    <property type="protein sequence ID" value="MBC3899147.1"/>
    <property type="molecule type" value="Genomic_DNA"/>
</dbReference>